<keyword evidence="3" id="KW-1185">Reference proteome</keyword>
<dbReference type="RefSeq" id="WP_251833954.1">
    <property type="nucleotide sequence ID" value="NZ_JACSPS010000003.1"/>
</dbReference>
<evidence type="ECO:0000313" key="3">
    <source>
        <dbReference type="Proteomes" id="UP000626242"/>
    </source>
</evidence>
<dbReference type="PANTHER" id="PTHR43245">
    <property type="entry name" value="BIFUNCTIONAL POLYMYXIN RESISTANCE PROTEIN ARNA"/>
    <property type="match status" value="1"/>
</dbReference>
<sequence>MRILITGASGFVGRNLKHLFEQEGVEIRTLSVREAGWQLDDTCDALVHLAGIEKDSGTVDSEEEYFKVNAYLTEEVFKAFLKSDIRDFIFISSIKAVVDSSDHIVTEQTPAKPVTPYGKSKLLAEELLSKISLPAGKRLFILRPCLIHGPGDTGNLKTLYKIAEKGIPYPFAAIENRRSYLAIDNLRSVIQQLIQNPDLSSSTFNVSDDEPISTASLVDLMYKTLHKSPRSLNIPAGLIKSITKVFSAVGLDLVEEKIGKLTSNLEVSNAKIKSALGIDKLPLSAEEGLIKTIKSFKK</sequence>
<protein>
    <submittedName>
        <fullName evidence="2">NAD-dependent epimerase/dehydratase family protein</fullName>
    </submittedName>
</protein>
<name>A0ABR8WPD6_9FLAO</name>
<accession>A0ABR8WPD6</accession>
<comment type="caution">
    <text evidence="2">The sequence shown here is derived from an EMBL/GenBank/DDBJ whole genome shotgun (WGS) entry which is preliminary data.</text>
</comment>
<dbReference type="PANTHER" id="PTHR43245:SF58">
    <property type="entry name" value="BLL5923 PROTEIN"/>
    <property type="match status" value="1"/>
</dbReference>
<dbReference type="InterPro" id="IPR001509">
    <property type="entry name" value="Epimerase_deHydtase"/>
</dbReference>
<gene>
    <name evidence="2" type="ORF">H9628_09705</name>
</gene>
<feature type="domain" description="NAD-dependent epimerase/dehydratase" evidence="1">
    <location>
        <begin position="3"/>
        <end position="206"/>
    </location>
</feature>
<dbReference type="InterPro" id="IPR036291">
    <property type="entry name" value="NAD(P)-bd_dom_sf"/>
</dbReference>
<dbReference type="Proteomes" id="UP000626242">
    <property type="component" value="Unassembled WGS sequence"/>
</dbReference>
<evidence type="ECO:0000313" key="2">
    <source>
        <dbReference type="EMBL" id="MBD8018747.1"/>
    </source>
</evidence>
<dbReference type="SUPFAM" id="SSF51735">
    <property type="entry name" value="NAD(P)-binding Rossmann-fold domains"/>
    <property type="match status" value="1"/>
</dbReference>
<dbReference type="Pfam" id="PF01370">
    <property type="entry name" value="Epimerase"/>
    <property type="match status" value="1"/>
</dbReference>
<dbReference type="InterPro" id="IPR050177">
    <property type="entry name" value="Lipid_A_modif_metabolic_enz"/>
</dbReference>
<dbReference type="Gene3D" id="3.40.50.720">
    <property type="entry name" value="NAD(P)-binding Rossmann-like Domain"/>
    <property type="match status" value="1"/>
</dbReference>
<evidence type="ECO:0000259" key="1">
    <source>
        <dbReference type="Pfam" id="PF01370"/>
    </source>
</evidence>
<proteinExistence type="predicted"/>
<reference evidence="2 3" key="1">
    <citation type="submission" date="2020-08" db="EMBL/GenBank/DDBJ databases">
        <title>A Genomic Blueprint of the Chicken Gut Microbiome.</title>
        <authorList>
            <person name="Gilroy R."/>
            <person name="Ravi A."/>
            <person name="Getino M."/>
            <person name="Pursley I."/>
            <person name="Horton D.L."/>
            <person name="Alikhan N.-F."/>
            <person name="Baker D."/>
            <person name="Gharbi K."/>
            <person name="Hall N."/>
            <person name="Watson M."/>
            <person name="Adriaenssens E.M."/>
            <person name="Foster-Nyarko E."/>
            <person name="Jarju S."/>
            <person name="Secka A."/>
            <person name="Antonio M."/>
            <person name="Oren A."/>
            <person name="Chaudhuri R."/>
            <person name="La Ragione R.M."/>
            <person name="Hildebrand F."/>
            <person name="Pallen M.J."/>
        </authorList>
    </citation>
    <scope>NUCLEOTIDE SEQUENCE [LARGE SCALE GENOMIC DNA]</scope>
    <source>
        <strain evidence="2 3">Sa1CVA4</strain>
    </source>
</reference>
<dbReference type="EMBL" id="JACSPS010000003">
    <property type="protein sequence ID" value="MBD8018747.1"/>
    <property type="molecule type" value="Genomic_DNA"/>
</dbReference>
<organism evidence="2 3">
    <name type="scientific">Kaistella pullorum</name>
    <dbReference type="NCBI Taxonomy" id="2763074"/>
    <lineage>
        <taxon>Bacteria</taxon>
        <taxon>Pseudomonadati</taxon>
        <taxon>Bacteroidota</taxon>
        <taxon>Flavobacteriia</taxon>
        <taxon>Flavobacteriales</taxon>
        <taxon>Weeksellaceae</taxon>
        <taxon>Chryseobacterium group</taxon>
        <taxon>Kaistella</taxon>
    </lineage>
</organism>